<dbReference type="InterPro" id="IPR043502">
    <property type="entry name" value="DNA/RNA_pol_sf"/>
</dbReference>
<dbReference type="InterPro" id="IPR000477">
    <property type="entry name" value="RT_dom"/>
</dbReference>
<dbReference type="OrthoDB" id="5865526at2759"/>
<comment type="caution">
    <text evidence="4">The sequence shown here is derived from an EMBL/GenBank/DDBJ whole genome shotgun (WGS) entry which is preliminary data.</text>
</comment>
<accession>A0A0V1GXQ3</accession>
<keyword evidence="5" id="KW-1185">Reference proteome</keyword>
<dbReference type="CDD" id="cd01647">
    <property type="entry name" value="RT_LTR"/>
    <property type="match status" value="1"/>
</dbReference>
<evidence type="ECO:0000259" key="3">
    <source>
        <dbReference type="Pfam" id="PF00078"/>
    </source>
</evidence>
<sequence length="588" mass="65318">MPLLFSLIVPPAVKSNYKLLVGTLKSNLNPKASLVAAFDEFQRATLMTGERFAQRLQLLLDRSCVTEDKMTKTTLLLHRFISAVDRAQLFASIDGQLDAQTTATTHEMSTLMEEMKRKIEDLAKRLDQIAIHNQAHGAVTHMEAAFIQLRNTGLTLKWSNVQYGLVDVVVSGVRFLVSNLSSQLVQVGYPDACYCPPLAFCLDMDPAEWLGKLEDFCASGVLTSNYGVVRQYLLSDSVCRELFPVGQARENFFEEQYAKEMAKLGCRAGVCERDLAAPLAGGVASREVYCGGEFSGAMTTAHWLYETREERCGVDRGDVGLRDGEPGQASPATEANGPMSRRSESRRCQPGVGSAGASRCGLLRDPSYSETGEGCYILRYHKLNAVTRIDAQPISRIDDTLDALAGAQWFSTLDLASGYWNVEVAAGDREKTTFFILGLFQFRVMPLDVCNALTRIQRLMENALRKLTWKTCLVYLDDIIIFSSSEEEQLERLEGVLLRLRPVGLKHRISTDPEKTAAVQQWPVPQCVSEAAHGARVILLAVEKEEEAFNLLKRALVSPLIPTHPDFDRPLMLDVDASKDAIRKYIKC</sequence>
<feature type="region of interest" description="Disordered" evidence="2">
    <location>
        <begin position="316"/>
        <end position="356"/>
    </location>
</feature>
<dbReference type="Gene3D" id="3.30.70.270">
    <property type="match status" value="1"/>
</dbReference>
<gene>
    <name evidence="4" type="primary">pol</name>
    <name evidence="4" type="ORF">T11_15854</name>
</gene>
<evidence type="ECO:0000256" key="1">
    <source>
        <dbReference type="SAM" id="Coils"/>
    </source>
</evidence>
<dbReference type="PANTHER" id="PTHR24559:SF435">
    <property type="entry name" value="RIBONUCLEASE H"/>
    <property type="match status" value="1"/>
</dbReference>
<dbReference type="EMBL" id="JYDP01000210">
    <property type="protein sequence ID" value="KRZ02957.1"/>
    <property type="molecule type" value="Genomic_DNA"/>
</dbReference>
<evidence type="ECO:0000256" key="2">
    <source>
        <dbReference type="SAM" id="MobiDB-lite"/>
    </source>
</evidence>
<dbReference type="PANTHER" id="PTHR24559">
    <property type="entry name" value="TRANSPOSON TY3-I GAG-POL POLYPROTEIN"/>
    <property type="match status" value="1"/>
</dbReference>
<feature type="compositionally biased region" description="Basic and acidic residues" evidence="2">
    <location>
        <begin position="316"/>
        <end position="325"/>
    </location>
</feature>
<protein>
    <submittedName>
        <fullName evidence="4">Retrovirus-related Pol polyprotein from transposon gypsy</fullName>
    </submittedName>
</protein>
<dbReference type="AlphaFoldDB" id="A0A0V1GXQ3"/>
<dbReference type="STRING" id="268475.A0A0V1GXQ3"/>
<organism evidence="4 5">
    <name type="scientific">Trichinella zimbabwensis</name>
    <dbReference type="NCBI Taxonomy" id="268475"/>
    <lineage>
        <taxon>Eukaryota</taxon>
        <taxon>Metazoa</taxon>
        <taxon>Ecdysozoa</taxon>
        <taxon>Nematoda</taxon>
        <taxon>Enoplea</taxon>
        <taxon>Dorylaimia</taxon>
        <taxon>Trichinellida</taxon>
        <taxon>Trichinellidae</taxon>
        <taxon>Trichinella</taxon>
    </lineage>
</organism>
<name>A0A0V1GXQ3_9BILA</name>
<proteinExistence type="predicted"/>
<dbReference type="InterPro" id="IPR043128">
    <property type="entry name" value="Rev_trsase/Diguanyl_cyclase"/>
</dbReference>
<dbReference type="Proteomes" id="UP000055024">
    <property type="component" value="Unassembled WGS sequence"/>
</dbReference>
<reference evidence="4 5" key="1">
    <citation type="submission" date="2015-01" db="EMBL/GenBank/DDBJ databases">
        <title>Evolution of Trichinella species and genotypes.</title>
        <authorList>
            <person name="Korhonen P.K."/>
            <person name="Edoardo P."/>
            <person name="Giuseppe L.R."/>
            <person name="Gasser R.B."/>
        </authorList>
    </citation>
    <scope>NUCLEOTIDE SEQUENCE [LARGE SCALE GENOMIC DNA]</scope>
    <source>
        <strain evidence="4">ISS1029</strain>
    </source>
</reference>
<keyword evidence="1" id="KW-0175">Coiled coil</keyword>
<feature type="domain" description="Reverse transcriptase" evidence="3">
    <location>
        <begin position="381"/>
        <end position="521"/>
    </location>
</feature>
<evidence type="ECO:0000313" key="4">
    <source>
        <dbReference type="EMBL" id="KRZ02957.1"/>
    </source>
</evidence>
<dbReference type="Gene3D" id="3.10.10.10">
    <property type="entry name" value="HIV Type 1 Reverse Transcriptase, subunit A, domain 1"/>
    <property type="match status" value="1"/>
</dbReference>
<dbReference type="InterPro" id="IPR053134">
    <property type="entry name" value="RNA-dir_DNA_polymerase"/>
</dbReference>
<dbReference type="Pfam" id="PF00078">
    <property type="entry name" value="RVT_1"/>
    <property type="match status" value="1"/>
</dbReference>
<dbReference type="SUPFAM" id="SSF56672">
    <property type="entry name" value="DNA/RNA polymerases"/>
    <property type="match status" value="1"/>
</dbReference>
<feature type="coiled-coil region" evidence="1">
    <location>
        <begin position="105"/>
        <end position="132"/>
    </location>
</feature>
<evidence type="ECO:0000313" key="5">
    <source>
        <dbReference type="Proteomes" id="UP000055024"/>
    </source>
</evidence>